<dbReference type="InterPro" id="IPR001647">
    <property type="entry name" value="HTH_TetR"/>
</dbReference>
<comment type="caution">
    <text evidence="5">The sequence shown here is derived from an EMBL/GenBank/DDBJ whole genome shotgun (WGS) entry which is preliminary data.</text>
</comment>
<organism evidence="5 6">
    <name type="scientific">Bacillus cereus</name>
    <dbReference type="NCBI Taxonomy" id="1396"/>
    <lineage>
        <taxon>Bacteria</taxon>
        <taxon>Bacillati</taxon>
        <taxon>Bacillota</taxon>
        <taxon>Bacilli</taxon>
        <taxon>Bacillales</taxon>
        <taxon>Bacillaceae</taxon>
        <taxon>Bacillus</taxon>
        <taxon>Bacillus cereus group</taxon>
    </lineage>
</organism>
<evidence type="ECO:0000256" key="1">
    <source>
        <dbReference type="ARBA" id="ARBA00022491"/>
    </source>
</evidence>
<dbReference type="PANTHER" id="PTHR43479:SF11">
    <property type="entry name" value="ACREF_ENVCD OPERON REPRESSOR-RELATED"/>
    <property type="match status" value="1"/>
</dbReference>
<keyword evidence="1" id="KW-0678">Repressor</keyword>
<dbReference type="GO" id="GO:0003677">
    <property type="term" value="F:DNA binding"/>
    <property type="evidence" value="ECO:0007669"/>
    <property type="project" value="UniProtKB-UniRule"/>
</dbReference>
<gene>
    <name evidence="5" type="ORF">B4082_5041</name>
</gene>
<name>A0A161S014_BACCE</name>
<dbReference type="SUPFAM" id="SSF46689">
    <property type="entry name" value="Homeodomain-like"/>
    <property type="match status" value="1"/>
</dbReference>
<dbReference type="Proteomes" id="UP000076501">
    <property type="component" value="Unassembled WGS sequence"/>
</dbReference>
<dbReference type="EMBL" id="LJKA01000072">
    <property type="protein sequence ID" value="KZD27947.1"/>
    <property type="molecule type" value="Genomic_DNA"/>
</dbReference>
<dbReference type="Gene3D" id="1.10.357.10">
    <property type="entry name" value="Tetracycline Repressor, domain 2"/>
    <property type="match status" value="1"/>
</dbReference>
<evidence type="ECO:0000256" key="3">
    <source>
        <dbReference type="PROSITE-ProRule" id="PRU00335"/>
    </source>
</evidence>
<accession>A0A161S014</accession>
<dbReference type="Pfam" id="PF00440">
    <property type="entry name" value="TetR_N"/>
    <property type="match status" value="1"/>
</dbReference>
<evidence type="ECO:0000259" key="4">
    <source>
        <dbReference type="PROSITE" id="PS50977"/>
    </source>
</evidence>
<proteinExistence type="predicted"/>
<dbReference type="PROSITE" id="PS50977">
    <property type="entry name" value="HTH_TETR_2"/>
    <property type="match status" value="1"/>
</dbReference>
<feature type="domain" description="HTH tetR-type" evidence="4">
    <location>
        <begin position="8"/>
        <end position="68"/>
    </location>
</feature>
<feature type="DNA-binding region" description="H-T-H motif" evidence="3">
    <location>
        <begin position="31"/>
        <end position="50"/>
    </location>
</feature>
<dbReference type="InterPro" id="IPR050624">
    <property type="entry name" value="HTH-type_Tx_Regulator"/>
</dbReference>
<sequence length="193" mass="22765">MPLIVDREQVRQEILHALQQCLEEKPLLKVSMRDIAAKAKIAHSKINYYFNTKEKLLLAYIEFFAISYKTEIEHWYIKYKQNNANLNESSQTIVKHFIKDMVLISHQKQSWAFTQISTMGQYNTEIRSAIKNVYNDWRESIKRVLEEIYRGEDDHMVYKAEAVLIIIDGLLIYSLHEKIDESRIDAVLANITL</sequence>
<dbReference type="PATRIC" id="fig|1396.539.peg.4736"/>
<evidence type="ECO:0000313" key="6">
    <source>
        <dbReference type="Proteomes" id="UP000076501"/>
    </source>
</evidence>
<reference evidence="5 6" key="1">
    <citation type="submission" date="2015-09" db="EMBL/GenBank/DDBJ databases">
        <title>Bacillus cereus food isolates.</title>
        <authorList>
            <person name="Boekhorst J."/>
        </authorList>
    </citation>
    <scope>NUCLEOTIDE SEQUENCE [LARGE SCALE GENOMIC DNA]</scope>
    <source>
        <strain evidence="5 6">B4082</strain>
    </source>
</reference>
<keyword evidence="2 3" id="KW-0238">DNA-binding</keyword>
<dbReference type="RefSeq" id="WP_063224682.1">
    <property type="nucleotide sequence ID" value="NZ_JAEHBS010000056.1"/>
</dbReference>
<evidence type="ECO:0000256" key="2">
    <source>
        <dbReference type="ARBA" id="ARBA00023125"/>
    </source>
</evidence>
<dbReference type="InterPro" id="IPR009057">
    <property type="entry name" value="Homeodomain-like_sf"/>
</dbReference>
<protein>
    <submittedName>
        <fullName evidence="5">Putative transcriptional regulator TetR family</fullName>
    </submittedName>
</protein>
<dbReference type="PANTHER" id="PTHR43479">
    <property type="entry name" value="ACREF/ENVCD OPERON REPRESSOR-RELATED"/>
    <property type="match status" value="1"/>
</dbReference>
<evidence type="ECO:0000313" key="5">
    <source>
        <dbReference type="EMBL" id="KZD27947.1"/>
    </source>
</evidence>
<dbReference type="AlphaFoldDB" id="A0A161S014"/>